<dbReference type="InterPro" id="IPR036259">
    <property type="entry name" value="MFS_trans_sf"/>
</dbReference>
<dbReference type="GeneID" id="108629293"/>
<reference evidence="10 11" key="1">
    <citation type="submission" date="2025-04" db="UniProtKB">
        <authorList>
            <consortium name="RefSeq"/>
        </authorList>
    </citation>
    <scope>IDENTIFICATION</scope>
    <source>
        <tissue evidence="10 11">Whole body</tissue>
    </source>
</reference>
<dbReference type="KEGG" id="ccal:108629293"/>
<feature type="transmembrane region" description="Helical" evidence="7">
    <location>
        <begin position="210"/>
        <end position="229"/>
    </location>
</feature>
<keyword evidence="6 7" id="KW-0472">Membrane</keyword>
<keyword evidence="4 7" id="KW-0812">Transmembrane</keyword>
<name>A0AAJ7S7X2_9HYME</name>
<evidence type="ECO:0000256" key="6">
    <source>
        <dbReference type="ARBA" id="ARBA00023136"/>
    </source>
</evidence>
<dbReference type="GO" id="GO:0016020">
    <property type="term" value="C:membrane"/>
    <property type="evidence" value="ECO:0007669"/>
    <property type="project" value="UniProtKB-SubCell"/>
</dbReference>
<feature type="transmembrane region" description="Helical" evidence="7">
    <location>
        <begin position="504"/>
        <end position="523"/>
    </location>
</feature>
<dbReference type="InterPro" id="IPR020846">
    <property type="entry name" value="MFS_dom"/>
</dbReference>
<evidence type="ECO:0000256" key="1">
    <source>
        <dbReference type="ARBA" id="ARBA00004141"/>
    </source>
</evidence>
<feature type="transmembrane region" description="Helical" evidence="7">
    <location>
        <begin position="417"/>
        <end position="436"/>
    </location>
</feature>
<evidence type="ECO:0000259" key="8">
    <source>
        <dbReference type="PROSITE" id="PS50850"/>
    </source>
</evidence>
<feature type="transmembrane region" description="Helical" evidence="7">
    <location>
        <begin position="177"/>
        <end position="198"/>
    </location>
</feature>
<evidence type="ECO:0000256" key="3">
    <source>
        <dbReference type="ARBA" id="ARBA00022448"/>
    </source>
</evidence>
<dbReference type="RefSeq" id="XP_017887379.1">
    <property type="nucleotide sequence ID" value="XM_018031890.2"/>
</dbReference>
<feature type="transmembrane region" description="Helical" evidence="7">
    <location>
        <begin position="442"/>
        <end position="465"/>
    </location>
</feature>
<dbReference type="Proteomes" id="UP000694925">
    <property type="component" value="Unplaced"/>
</dbReference>
<evidence type="ECO:0000256" key="5">
    <source>
        <dbReference type="ARBA" id="ARBA00022989"/>
    </source>
</evidence>
<evidence type="ECO:0000313" key="10">
    <source>
        <dbReference type="RefSeq" id="XP_017887379.1"/>
    </source>
</evidence>
<accession>A0AAJ7S7X2</accession>
<dbReference type="RefSeq" id="XP_026672972.1">
    <property type="nucleotide sequence ID" value="XM_026817171.1"/>
</dbReference>
<evidence type="ECO:0000256" key="2">
    <source>
        <dbReference type="ARBA" id="ARBA00008335"/>
    </source>
</evidence>
<dbReference type="PANTHER" id="PTHR23511:SF36">
    <property type="entry name" value="EG:BACR7A4.13 PROTEIN-RELATED"/>
    <property type="match status" value="1"/>
</dbReference>
<gene>
    <name evidence="10 11" type="primary">LOC108629293</name>
</gene>
<keyword evidence="5 7" id="KW-1133">Transmembrane helix</keyword>
<evidence type="ECO:0000313" key="9">
    <source>
        <dbReference type="Proteomes" id="UP000694925"/>
    </source>
</evidence>
<feature type="transmembrane region" description="Helical" evidence="7">
    <location>
        <begin position="82"/>
        <end position="99"/>
    </location>
</feature>
<feature type="transmembrane region" description="Helical" evidence="7">
    <location>
        <begin position="43"/>
        <end position="70"/>
    </location>
</feature>
<proteinExistence type="inferred from homology"/>
<evidence type="ECO:0000313" key="11">
    <source>
        <dbReference type="RefSeq" id="XP_026672972.1"/>
    </source>
</evidence>
<feature type="domain" description="Major facilitator superfamily (MFS) profile" evidence="8">
    <location>
        <begin position="45"/>
        <end position="529"/>
    </location>
</feature>
<feature type="transmembrane region" description="Helical" evidence="7">
    <location>
        <begin position="305"/>
        <end position="323"/>
    </location>
</feature>
<dbReference type="GO" id="GO:0022857">
    <property type="term" value="F:transmembrane transporter activity"/>
    <property type="evidence" value="ECO:0007669"/>
    <property type="project" value="InterPro"/>
</dbReference>
<comment type="subcellular location">
    <subcellularLocation>
        <location evidence="1">Membrane</location>
        <topology evidence="1">Multi-pass membrane protein</topology>
    </subcellularLocation>
</comment>
<dbReference type="Gene3D" id="1.20.1250.20">
    <property type="entry name" value="MFS general substrate transporter like domains"/>
    <property type="match status" value="1"/>
</dbReference>
<feature type="transmembrane region" description="Helical" evidence="7">
    <location>
        <begin position="136"/>
        <end position="157"/>
    </location>
</feature>
<protein>
    <submittedName>
        <fullName evidence="10 11">Synaptic vesicle glycoprotein 2C-like isoform X1</fullName>
    </submittedName>
</protein>
<keyword evidence="3" id="KW-0813">Transport</keyword>
<dbReference type="PROSITE" id="PS50850">
    <property type="entry name" value="MFS"/>
    <property type="match status" value="1"/>
</dbReference>
<sequence length="531" mass="58493">MVTNGSSGNGKISTINVEPDDPLDGAADIERALTETGYGKFNVFLLVAALPVAWAGIFDTTTTAFFLASAECELDLTFIRKGVLVSIPFIAMTLTSFLWDHVTPYVGKRNLFVLGLLADSILNIFSTSVDSYYVMLLIKFLSGILAGGPFSMVAAYLSEFHATKYKANFTRWGGFAMNVAIVFPAIIAFLITPLTFVVNVFDRRYSAWRVYLLLCSIVHVVGLVTASTLPQSPKFLLEIGKPNEALKLLGKMYCINLGKPADTFPIKRLLIWKDLPLSQPSLFKANADKLRLACYNTKLLFSSPYLHAVAFLNFLQFGSMLGFHTMRLWVPHMFIILNNFDNERWNKDRAPTMCEMLDRRNTIPARDYLDCPGFDSICIQWTIRATVYQNSAIIASSAVVFSFLAGIITTTKFRRKLIMAAAFFLSVVSSFGMNWAQSAPYMLTLASAIIVTMRITGNIVTAVNVDVIPIPLRSTSLNMLTAVGNVGAIVGNFAFSALLDVDCLVGFMGIGGLLFVCFCASFFHPQSVRGS</sequence>
<dbReference type="AlphaFoldDB" id="A0AAJ7S7X2"/>
<dbReference type="SUPFAM" id="SSF103473">
    <property type="entry name" value="MFS general substrate transporter"/>
    <property type="match status" value="1"/>
</dbReference>
<dbReference type="Pfam" id="PF00083">
    <property type="entry name" value="Sugar_tr"/>
    <property type="match status" value="1"/>
</dbReference>
<evidence type="ECO:0000256" key="7">
    <source>
        <dbReference type="SAM" id="Phobius"/>
    </source>
</evidence>
<feature type="transmembrane region" description="Helical" evidence="7">
    <location>
        <begin position="477"/>
        <end position="498"/>
    </location>
</feature>
<organism evidence="9 11">
    <name type="scientific">Ceratina calcarata</name>
    <dbReference type="NCBI Taxonomy" id="156304"/>
    <lineage>
        <taxon>Eukaryota</taxon>
        <taxon>Metazoa</taxon>
        <taxon>Ecdysozoa</taxon>
        <taxon>Arthropoda</taxon>
        <taxon>Hexapoda</taxon>
        <taxon>Insecta</taxon>
        <taxon>Pterygota</taxon>
        <taxon>Neoptera</taxon>
        <taxon>Endopterygota</taxon>
        <taxon>Hymenoptera</taxon>
        <taxon>Apocrita</taxon>
        <taxon>Aculeata</taxon>
        <taxon>Apoidea</taxon>
        <taxon>Anthophila</taxon>
        <taxon>Apidae</taxon>
        <taxon>Ceratina</taxon>
        <taxon>Zadontomerus</taxon>
    </lineage>
</organism>
<dbReference type="PANTHER" id="PTHR23511">
    <property type="entry name" value="SYNAPTIC VESICLE GLYCOPROTEIN 2"/>
    <property type="match status" value="1"/>
</dbReference>
<keyword evidence="9" id="KW-1185">Reference proteome</keyword>
<comment type="similarity">
    <text evidence="2">Belongs to the major facilitator superfamily.</text>
</comment>
<evidence type="ECO:0000256" key="4">
    <source>
        <dbReference type="ARBA" id="ARBA00022692"/>
    </source>
</evidence>
<dbReference type="InterPro" id="IPR005828">
    <property type="entry name" value="MFS_sugar_transport-like"/>
</dbReference>